<reference evidence="3" key="1">
    <citation type="submission" date="2016-10" db="EMBL/GenBank/DDBJ databases">
        <authorList>
            <person name="Varghese N."/>
            <person name="Submissions S."/>
        </authorList>
    </citation>
    <scope>NUCLEOTIDE SEQUENCE [LARGE SCALE GENOMIC DNA]</scope>
    <source>
        <strain evidence="3">CGMCC 1.9230</strain>
    </source>
</reference>
<proteinExistence type="predicted"/>
<evidence type="ECO:0000313" key="2">
    <source>
        <dbReference type="EMBL" id="SEG41413.1"/>
    </source>
</evidence>
<organism evidence="2 3">
    <name type="scientific">Flavobacterium urumqiense</name>
    <dbReference type="NCBI Taxonomy" id="935224"/>
    <lineage>
        <taxon>Bacteria</taxon>
        <taxon>Pseudomonadati</taxon>
        <taxon>Bacteroidota</taxon>
        <taxon>Flavobacteriia</taxon>
        <taxon>Flavobacteriales</taxon>
        <taxon>Flavobacteriaceae</taxon>
        <taxon>Flavobacterium</taxon>
    </lineage>
</organism>
<keyword evidence="3" id="KW-1185">Reference proteome</keyword>
<dbReference type="AlphaFoldDB" id="A0A1H5ZY27"/>
<dbReference type="OrthoDB" id="1314641at2"/>
<accession>A0A1H5ZY27</accession>
<name>A0A1H5ZY27_9FLAO</name>
<dbReference type="InterPro" id="IPR013762">
    <property type="entry name" value="Integrase-like_cat_sf"/>
</dbReference>
<keyword evidence="1" id="KW-0233">DNA recombination</keyword>
<protein>
    <submittedName>
        <fullName evidence="2">Phage integrase family protein</fullName>
    </submittedName>
</protein>
<dbReference type="GO" id="GO:0006310">
    <property type="term" value="P:DNA recombination"/>
    <property type="evidence" value="ECO:0007669"/>
    <property type="project" value="UniProtKB-KW"/>
</dbReference>
<evidence type="ECO:0000256" key="1">
    <source>
        <dbReference type="ARBA" id="ARBA00023172"/>
    </source>
</evidence>
<evidence type="ECO:0000313" key="3">
    <source>
        <dbReference type="Proteomes" id="UP000236737"/>
    </source>
</evidence>
<dbReference type="GO" id="GO:0003677">
    <property type="term" value="F:DNA binding"/>
    <property type="evidence" value="ECO:0007669"/>
    <property type="project" value="InterPro"/>
</dbReference>
<gene>
    <name evidence="2" type="ORF">SAMN04488130_11291</name>
</gene>
<dbReference type="EMBL" id="FNVP01000012">
    <property type="protein sequence ID" value="SEG41413.1"/>
    <property type="molecule type" value="Genomic_DNA"/>
</dbReference>
<dbReference type="Proteomes" id="UP000236737">
    <property type="component" value="Unassembled WGS sequence"/>
</dbReference>
<dbReference type="RefSeq" id="WP_104000647.1">
    <property type="nucleotide sequence ID" value="NZ_FNVP01000012.1"/>
</dbReference>
<sequence length="176" mass="20804">MYRNYFVQGFKLSLLTGGRREEVVDLKWSNIFKYVRGVKFFKITNIKVELLTAEDYWKYIPINTDLMNLLLKLGYHDKKQTDDFILFPERQILKKTIMNDLSKGFTHYKKMANIDKKVSFKNLRKTYLSWVNAVMNKDTCILSSHSTYEILERYYIDPTILSVIEEGALKISVFGT</sequence>
<dbReference type="GO" id="GO:0015074">
    <property type="term" value="P:DNA integration"/>
    <property type="evidence" value="ECO:0007669"/>
    <property type="project" value="InterPro"/>
</dbReference>
<dbReference type="SUPFAM" id="SSF56349">
    <property type="entry name" value="DNA breaking-rejoining enzymes"/>
    <property type="match status" value="1"/>
</dbReference>
<dbReference type="InterPro" id="IPR011010">
    <property type="entry name" value="DNA_brk_join_enz"/>
</dbReference>
<dbReference type="Gene3D" id="1.10.443.10">
    <property type="entry name" value="Intergrase catalytic core"/>
    <property type="match status" value="1"/>
</dbReference>